<sequence>MSTDGNHRPALYRLVIAHYLISAMCFAGLAVMMFFAAGNLTGHYFHPQLLAITHMAALGWASLIIFGAVYQLLPVILETELYSYRTAWLSLILFLCGLILMVYSFWNFEPGLLMQCGSFLLFSGILLFGLVIFLTARKNRDDIHQEFIITAVLWLIATALLGTILVFNFRYAFLQKDHLLFLKLHAHMGLAGWFLMLITGVSSKLIPMFLVSKEQKRGLLSWTYYLINAGLIFFVTDTYFFGLNIRTYFAALIVVSGIVCWLCYIAACFKSRIRRVIDLPMLHTLVAIILLSAGIIVLPVIVFYHLKSDPQAAKYTTLYGSLLLMGWISSLVLGQSFKTLPYIVWAKHYQHLAGKMPIPLPAELFRQKWLKVQFILYVAFVVAFFMGMLLKSNPLINIGLTCFLFVSLLYLANILVIIFHQPPTKT</sequence>
<accession>A0A1T5A4K9</accession>
<evidence type="ECO:0008006" key="4">
    <source>
        <dbReference type="Google" id="ProtNLM"/>
    </source>
</evidence>
<feature type="transmembrane region" description="Helical" evidence="1">
    <location>
        <begin position="147"/>
        <end position="170"/>
    </location>
</feature>
<dbReference type="OrthoDB" id="5245199at2"/>
<feature type="transmembrane region" description="Helical" evidence="1">
    <location>
        <begin position="112"/>
        <end position="135"/>
    </location>
</feature>
<feature type="transmembrane region" description="Helical" evidence="1">
    <location>
        <begin position="281"/>
        <end position="306"/>
    </location>
</feature>
<name>A0A1T5A4K9_9SPHI</name>
<feature type="transmembrane region" description="Helical" evidence="1">
    <location>
        <begin position="190"/>
        <end position="210"/>
    </location>
</feature>
<dbReference type="SUPFAM" id="SSF81442">
    <property type="entry name" value="Cytochrome c oxidase subunit I-like"/>
    <property type="match status" value="1"/>
</dbReference>
<keyword evidence="1" id="KW-0472">Membrane</keyword>
<feature type="transmembrane region" description="Helical" evidence="1">
    <location>
        <begin position="248"/>
        <end position="269"/>
    </location>
</feature>
<dbReference type="AlphaFoldDB" id="A0A1T5A4K9"/>
<proteinExistence type="predicted"/>
<evidence type="ECO:0000313" key="3">
    <source>
        <dbReference type="Proteomes" id="UP000189981"/>
    </source>
</evidence>
<dbReference type="EMBL" id="FUYR01000001">
    <property type="protein sequence ID" value="SKB29886.1"/>
    <property type="molecule type" value="Genomic_DNA"/>
</dbReference>
<gene>
    <name evidence="2" type="ORF">SAMN05661099_0316</name>
</gene>
<dbReference type="STRING" id="572036.SAMN05661099_0316"/>
<feature type="transmembrane region" description="Helical" evidence="1">
    <location>
        <begin position="12"/>
        <end position="37"/>
    </location>
</feature>
<feature type="transmembrane region" description="Helical" evidence="1">
    <location>
        <begin position="85"/>
        <end position="106"/>
    </location>
</feature>
<evidence type="ECO:0000256" key="1">
    <source>
        <dbReference type="SAM" id="Phobius"/>
    </source>
</evidence>
<feature type="transmembrane region" description="Helical" evidence="1">
    <location>
        <begin position="374"/>
        <end position="390"/>
    </location>
</feature>
<reference evidence="3" key="1">
    <citation type="submission" date="2017-02" db="EMBL/GenBank/DDBJ databases">
        <authorList>
            <person name="Varghese N."/>
            <person name="Submissions S."/>
        </authorList>
    </citation>
    <scope>NUCLEOTIDE SEQUENCE [LARGE SCALE GENOMIC DNA]</scope>
    <source>
        <strain evidence="3">DSM 22385</strain>
    </source>
</reference>
<keyword evidence="1" id="KW-0812">Transmembrane</keyword>
<keyword evidence="1" id="KW-1133">Transmembrane helix</keyword>
<dbReference type="RefSeq" id="WP_079700814.1">
    <property type="nucleotide sequence ID" value="NZ_FUYR01000001.1"/>
</dbReference>
<feature type="transmembrane region" description="Helical" evidence="1">
    <location>
        <begin position="318"/>
        <end position="337"/>
    </location>
</feature>
<feature type="transmembrane region" description="Helical" evidence="1">
    <location>
        <begin position="396"/>
        <end position="419"/>
    </location>
</feature>
<evidence type="ECO:0000313" key="2">
    <source>
        <dbReference type="EMBL" id="SKB29886.1"/>
    </source>
</evidence>
<protein>
    <recommendedName>
        <fullName evidence="4">Cytochrome C and Quinol oxidase polypeptide I</fullName>
    </recommendedName>
</protein>
<organism evidence="2 3">
    <name type="scientific">Daejeonella lutea</name>
    <dbReference type="NCBI Taxonomy" id="572036"/>
    <lineage>
        <taxon>Bacteria</taxon>
        <taxon>Pseudomonadati</taxon>
        <taxon>Bacteroidota</taxon>
        <taxon>Sphingobacteriia</taxon>
        <taxon>Sphingobacteriales</taxon>
        <taxon>Sphingobacteriaceae</taxon>
        <taxon>Daejeonella</taxon>
    </lineage>
</organism>
<feature type="transmembrane region" description="Helical" evidence="1">
    <location>
        <begin position="222"/>
        <end position="242"/>
    </location>
</feature>
<dbReference type="InterPro" id="IPR036927">
    <property type="entry name" value="Cyt_c_oxase-like_su1_sf"/>
</dbReference>
<feature type="transmembrane region" description="Helical" evidence="1">
    <location>
        <begin position="49"/>
        <end position="73"/>
    </location>
</feature>
<dbReference type="Proteomes" id="UP000189981">
    <property type="component" value="Unassembled WGS sequence"/>
</dbReference>
<keyword evidence="3" id="KW-1185">Reference proteome</keyword>
<dbReference type="Gene3D" id="1.20.210.10">
    <property type="entry name" value="Cytochrome c oxidase-like, subunit I domain"/>
    <property type="match status" value="1"/>
</dbReference>